<evidence type="ECO:0000313" key="2">
    <source>
        <dbReference type="EMBL" id="WGK93352.1"/>
    </source>
</evidence>
<gene>
    <name evidence="2" type="ORF">MOQ58_14525</name>
</gene>
<dbReference type="RefSeq" id="WP_280163958.1">
    <property type="nucleotide sequence ID" value="NZ_CP093428.1"/>
</dbReference>
<feature type="compositionally biased region" description="Basic and acidic residues" evidence="1">
    <location>
        <begin position="197"/>
        <end position="218"/>
    </location>
</feature>
<keyword evidence="3" id="KW-1185">Reference proteome</keyword>
<accession>A0ABY8N1F3</accession>
<feature type="region of interest" description="Disordered" evidence="1">
    <location>
        <begin position="197"/>
        <end position="233"/>
    </location>
</feature>
<proteinExistence type="predicted"/>
<reference evidence="2 3" key="1">
    <citation type="submission" date="2022-03" db="EMBL/GenBank/DDBJ databases">
        <title>Plant growth promoting endophytes with ACC deaminase activity.</title>
        <authorList>
            <person name="Charles T."/>
            <person name="Van Dyk A."/>
            <person name="Cheng J."/>
            <person name="Heil J."/>
        </authorList>
    </citation>
    <scope>NUCLEOTIDE SEQUENCE [LARGE SCALE GENOMIC DNA]</scope>
    <source>
        <strain evidence="2 3">8R6</strain>
    </source>
</reference>
<organism evidence="2 3">
    <name type="scientific">Pseudomonas migulae</name>
    <dbReference type="NCBI Taxonomy" id="78543"/>
    <lineage>
        <taxon>Bacteria</taxon>
        <taxon>Pseudomonadati</taxon>
        <taxon>Pseudomonadota</taxon>
        <taxon>Gammaproteobacteria</taxon>
        <taxon>Pseudomonadales</taxon>
        <taxon>Pseudomonadaceae</taxon>
        <taxon>Pseudomonas</taxon>
    </lineage>
</organism>
<dbReference type="Proteomes" id="UP001243713">
    <property type="component" value="Chromosome"/>
</dbReference>
<name>A0ABY8N1F3_9PSED</name>
<evidence type="ECO:0000256" key="1">
    <source>
        <dbReference type="SAM" id="MobiDB-lite"/>
    </source>
</evidence>
<evidence type="ECO:0000313" key="3">
    <source>
        <dbReference type="Proteomes" id="UP001243713"/>
    </source>
</evidence>
<sequence>MSDEKNLPAIIKPASDLNLALPQATNLRNEDAEKIQNAIKKYGAFTQDGESLVNAKGVTTLLATDPAGARKMINNLPDSQKIEDGKNLFIKTAPLNQEISRRIQEPRPTLEREKLKHAEGCVNALRDHPELERARSLLHDYSKGDMEKAKRQVRNSSTHCISGDELPPNAPVHHIERVADNPRKCADPKNMIAVTPDTHKTIHAEEAHDQKSLDDLAKKKGWPTPQAPATPPE</sequence>
<protein>
    <submittedName>
        <fullName evidence="2">Uncharacterized protein</fullName>
    </submittedName>
</protein>
<dbReference type="EMBL" id="CP093428">
    <property type="protein sequence ID" value="WGK93352.1"/>
    <property type="molecule type" value="Genomic_DNA"/>
</dbReference>